<dbReference type="Gene3D" id="1.10.10.10">
    <property type="entry name" value="Winged helix-like DNA-binding domain superfamily/Winged helix DNA-binding domain"/>
    <property type="match status" value="1"/>
</dbReference>
<keyword evidence="4" id="KW-0804">Transcription</keyword>
<dbReference type="PANTHER" id="PTHR30126:SF98">
    <property type="entry name" value="HTH-TYPE TRANSCRIPTIONAL ACTIVATOR BAUR"/>
    <property type="match status" value="1"/>
</dbReference>
<evidence type="ECO:0000259" key="5">
    <source>
        <dbReference type="PROSITE" id="PS50931"/>
    </source>
</evidence>
<geneLocation type="plasmid" evidence="6 7">
    <name>unnamed</name>
</geneLocation>
<dbReference type="AlphaFoldDB" id="A0AA47KNR2"/>
<proteinExistence type="inferred from homology"/>
<evidence type="ECO:0000313" key="7">
    <source>
        <dbReference type="Proteomes" id="UP001164748"/>
    </source>
</evidence>
<evidence type="ECO:0000313" key="6">
    <source>
        <dbReference type="EMBL" id="WBA10261.1"/>
    </source>
</evidence>
<evidence type="ECO:0000256" key="4">
    <source>
        <dbReference type="ARBA" id="ARBA00023163"/>
    </source>
</evidence>
<evidence type="ECO:0000256" key="1">
    <source>
        <dbReference type="ARBA" id="ARBA00009437"/>
    </source>
</evidence>
<dbReference type="InterPro" id="IPR005119">
    <property type="entry name" value="LysR_subst-bd"/>
</dbReference>
<gene>
    <name evidence="6" type="ORF">N8M53_15760</name>
</gene>
<keyword evidence="2" id="KW-0805">Transcription regulation</keyword>
<dbReference type="RefSeq" id="WP_069589407.1">
    <property type="nucleotide sequence ID" value="NZ_CP114587.1"/>
</dbReference>
<protein>
    <submittedName>
        <fullName evidence="6">LysR family transcriptional regulator</fullName>
    </submittedName>
</protein>
<dbReference type="SUPFAM" id="SSF53850">
    <property type="entry name" value="Periplasmic binding protein-like II"/>
    <property type="match status" value="1"/>
</dbReference>
<keyword evidence="3" id="KW-0238">DNA-binding</keyword>
<evidence type="ECO:0000256" key="2">
    <source>
        <dbReference type="ARBA" id="ARBA00023015"/>
    </source>
</evidence>
<dbReference type="EMBL" id="CP114589">
    <property type="protein sequence ID" value="WBA10261.1"/>
    <property type="molecule type" value="Genomic_DNA"/>
</dbReference>
<evidence type="ECO:0000256" key="3">
    <source>
        <dbReference type="ARBA" id="ARBA00023125"/>
    </source>
</evidence>
<feature type="domain" description="HTH lysR-type" evidence="5">
    <location>
        <begin position="4"/>
        <end position="61"/>
    </location>
</feature>
<organism evidence="6 7">
    <name type="scientific">Salinivibrio kushneri</name>
    <dbReference type="NCBI Taxonomy" id="1908198"/>
    <lineage>
        <taxon>Bacteria</taxon>
        <taxon>Pseudomonadati</taxon>
        <taxon>Pseudomonadota</taxon>
        <taxon>Gammaproteobacteria</taxon>
        <taxon>Vibrionales</taxon>
        <taxon>Vibrionaceae</taxon>
        <taxon>Salinivibrio</taxon>
    </lineage>
</organism>
<name>A0AA47KNR2_9GAMM</name>
<dbReference type="PRINTS" id="PR00039">
    <property type="entry name" value="HTHLYSR"/>
</dbReference>
<dbReference type="GO" id="GO:0003700">
    <property type="term" value="F:DNA-binding transcription factor activity"/>
    <property type="evidence" value="ECO:0007669"/>
    <property type="project" value="InterPro"/>
</dbReference>
<dbReference type="InterPro" id="IPR036388">
    <property type="entry name" value="WH-like_DNA-bd_sf"/>
</dbReference>
<dbReference type="Pfam" id="PF03466">
    <property type="entry name" value="LysR_substrate"/>
    <property type="match status" value="1"/>
</dbReference>
<comment type="similarity">
    <text evidence="1">Belongs to the LysR transcriptional regulatory family.</text>
</comment>
<accession>A0AA47KNR2</accession>
<dbReference type="CDD" id="cd05466">
    <property type="entry name" value="PBP2_LTTR_substrate"/>
    <property type="match status" value="1"/>
</dbReference>
<dbReference type="Gene3D" id="3.40.190.290">
    <property type="match status" value="1"/>
</dbReference>
<dbReference type="Pfam" id="PF00126">
    <property type="entry name" value="HTH_1"/>
    <property type="match status" value="1"/>
</dbReference>
<dbReference type="InterPro" id="IPR036390">
    <property type="entry name" value="WH_DNA-bd_sf"/>
</dbReference>
<dbReference type="InterPro" id="IPR000847">
    <property type="entry name" value="LysR_HTH_N"/>
</dbReference>
<dbReference type="GO" id="GO:0000976">
    <property type="term" value="F:transcription cis-regulatory region binding"/>
    <property type="evidence" value="ECO:0007669"/>
    <property type="project" value="TreeGrafter"/>
</dbReference>
<sequence>MSRLNYHHLYYFWQVARHGNLTQTARQLHISQSALSSQIKQLEQAMQVQLFERQGRTLTLTESGYQAMNYAEEIFRQGEELEQLLSSGGALSSATIRIGTLSTMSRNFIEQFIQPLVNQRECRYVLQSMDQTGLLHALSDHQLDLALTNIAVRGTNKQIWQYQQLARQPVAVIGWPGKALSPTLDASYQHQAWVLPYGDNPIRSGFDAISAQYQLKPYIMAEANDMAMLRLLTRDNDALAVMPEVVVRDELDSGMLTRYALLPSVYEPFYAVSIKRQWVHPKLNSLLDAFSASPLAHGDDLRDGNGQSNT</sequence>
<dbReference type="PANTHER" id="PTHR30126">
    <property type="entry name" value="HTH-TYPE TRANSCRIPTIONAL REGULATOR"/>
    <property type="match status" value="1"/>
</dbReference>
<dbReference type="FunFam" id="1.10.10.10:FF:000001">
    <property type="entry name" value="LysR family transcriptional regulator"/>
    <property type="match status" value="1"/>
</dbReference>
<dbReference type="Proteomes" id="UP001164748">
    <property type="component" value="Plasmid unnamed"/>
</dbReference>
<keyword evidence="6" id="KW-0614">Plasmid</keyword>
<dbReference type="PROSITE" id="PS50931">
    <property type="entry name" value="HTH_LYSR"/>
    <property type="match status" value="1"/>
</dbReference>
<reference evidence="6" key="1">
    <citation type="submission" date="2022-09" db="EMBL/GenBank/DDBJ databases">
        <authorList>
            <person name="Li Z.-J."/>
        </authorList>
    </citation>
    <scope>NUCLEOTIDE SEQUENCE</scope>
    <source>
        <strain evidence="6">TGB11</strain>
        <plasmid evidence="6">unnamed</plasmid>
    </source>
</reference>
<dbReference type="SUPFAM" id="SSF46785">
    <property type="entry name" value="Winged helix' DNA-binding domain"/>
    <property type="match status" value="1"/>
</dbReference>